<gene>
    <name evidence="2" type="ORF">SLEP1_g58770</name>
</gene>
<dbReference type="Proteomes" id="UP001054252">
    <property type="component" value="Unassembled WGS sequence"/>
</dbReference>
<name>A0AAV5MT70_9ROSI</name>
<protein>
    <submittedName>
        <fullName evidence="2">Uncharacterized protein</fullName>
    </submittedName>
</protein>
<evidence type="ECO:0000256" key="1">
    <source>
        <dbReference type="SAM" id="MobiDB-lite"/>
    </source>
</evidence>
<accession>A0AAV5MT70</accession>
<evidence type="ECO:0000313" key="3">
    <source>
        <dbReference type="Proteomes" id="UP001054252"/>
    </source>
</evidence>
<proteinExistence type="predicted"/>
<reference evidence="2 3" key="1">
    <citation type="journal article" date="2021" name="Commun. Biol.">
        <title>The genome of Shorea leprosula (Dipterocarpaceae) highlights the ecological relevance of drought in aseasonal tropical rainforests.</title>
        <authorList>
            <person name="Ng K.K.S."/>
            <person name="Kobayashi M.J."/>
            <person name="Fawcett J.A."/>
            <person name="Hatakeyama M."/>
            <person name="Paape T."/>
            <person name="Ng C.H."/>
            <person name="Ang C.C."/>
            <person name="Tnah L.H."/>
            <person name="Lee C.T."/>
            <person name="Nishiyama T."/>
            <person name="Sese J."/>
            <person name="O'Brien M.J."/>
            <person name="Copetti D."/>
            <person name="Mohd Noor M.I."/>
            <person name="Ong R.C."/>
            <person name="Putra M."/>
            <person name="Sireger I.Z."/>
            <person name="Indrioko S."/>
            <person name="Kosugi Y."/>
            <person name="Izuno A."/>
            <person name="Isagi Y."/>
            <person name="Lee S.L."/>
            <person name="Shimizu K.K."/>
        </authorList>
    </citation>
    <scope>NUCLEOTIDE SEQUENCE [LARGE SCALE GENOMIC DNA]</scope>
    <source>
        <strain evidence="2">214</strain>
    </source>
</reference>
<keyword evidence="3" id="KW-1185">Reference proteome</keyword>
<dbReference type="EMBL" id="BPVZ01000626">
    <property type="protein sequence ID" value="GKV52179.1"/>
    <property type="molecule type" value="Genomic_DNA"/>
</dbReference>
<comment type="caution">
    <text evidence="2">The sequence shown here is derived from an EMBL/GenBank/DDBJ whole genome shotgun (WGS) entry which is preliminary data.</text>
</comment>
<dbReference type="AlphaFoldDB" id="A0AAV5MT70"/>
<feature type="compositionally biased region" description="Basic and acidic residues" evidence="1">
    <location>
        <begin position="90"/>
        <end position="99"/>
    </location>
</feature>
<sequence>MSLRWQMSCIYGGEDQVEKSDAERLTFVRSTKVVNIGRFTLKSCEDLYLAREIEARDPTILMRLAYRLTICKHRSQEDGSQGKGRKRRDKSHEEQSGRDETDDGRDGINA</sequence>
<organism evidence="2 3">
    <name type="scientific">Rubroshorea leprosula</name>
    <dbReference type="NCBI Taxonomy" id="152421"/>
    <lineage>
        <taxon>Eukaryota</taxon>
        <taxon>Viridiplantae</taxon>
        <taxon>Streptophyta</taxon>
        <taxon>Embryophyta</taxon>
        <taxon>Tracheophyta</taxon>
        <taxon>Spermatophyta</taxon>
        <taxon>Magnoliopsida</taxon>
        <taxon>eudicotyledons</taxon>
        <taxon>Gunneridae</taxon>
        <taxon>Pentapetalae</taxon>
        <taxon>rosids</taxon>
        <taxon>malvids</taxon>
        <taxon>Malvales</taxon>
        <taxon>Dipterocarpaceae</taxon>
        <taxon>Rubroshorea</taxon>
    </lineage>
</organism>
<evidence type="ECO:0000313" key="2">
    <source>
        <dbReference type="EMBL" id="GKV52179.1"/>
    </source>
</evidence>
<feature type="region of interest" description="Disordered" evidence="1">
    <location>
        <begin position="75"/>
        <end position="110"/>
    </location>
</feature>